<dbReference type="RefSeq" id="WP_003358471.1">
    <property type="nucleotide sequence ID" value="NC_012658.1"/>
</dbReference>
<dbReference type="EMBL" id="CP001083">
    <property type="protein sequence ID" value="ACQ53467.1"/>
    <property type="molecule type" value="Genomic_DNA"/>
</dbReference>
<dbReference type="Proteomes" id="UP000002333">
    <property type="component" value="Chromosome"/>
</dbReference>
<evidence type="ECO:0000313" key="1">
    <source>
        <dbReference type="EMBL" id="ACQ53467.1"/>
    </source>
</evidence>
<proteinExistence type="predicted"/>
<organism evidence="1 2">
    <name type="scientific">Clostridium botulinum (strain 657 / Type Ba4)</name>
    <dbReference type="NCBI Taxonomy" id="515621"/>
    <lineage>
        <taxon>Bacteria</taxon>
        <taxon>Bacillati</taxon>
        <taxon>Bacillota</taxon>
        <taxon>Clostridia</taxon>
        <taxon>Eubacteriales</taxon>
        <taxon>Clostridiaceae</taxon>
        <taxon>Clostridium</taxon>
    </lineage>
</organism>
<gene>
    <name evidence="1" type="ordered locus">CLJ_B2446</name>
</gene>
<evidence type="ECO:0000313" key="2">
    <source>
        <dbReference type="Proteomes" id="UP000002333"/>
    </source>
</evidence>
<reference evidence="1 2" key="1">
    <citation type="journal article" date="2007" name="PLoS ONE">
        <title>Analysis of the neurotoxin complex genes in Clostridium botulinum A1-A4 and B1 strains: BoNT/A3, /Ba4 and /B1 clusters are located within plasmids.</title>
        <authorList>
            <person name="Smith T.J."/>
            <person name="Hill K.K."/>
            <person name="Foley B.T."/>
            <person name="Detter J.C."/>
            <person name="Munk A.C."/>
            <person name="Bruce D.C."/>
            <person name="Doggett N.A."/>
            <person name="Smith L.A."/>
            <person name="Marks J.D."/>
            <person name="Xie G."/>
            <person name="Brettin T.S."/>
        </authorList>
    </citation>
    <scope>NUCLEOTIDE SEQUENCE [LARGE SCALE GENOMIC DNA]</scope>
    <source>
        <strain evidence="2">657 / Type Ba4</strain>
    </source>
</reference>
<sequence length="44" mass="5195">MKKVVDLLKKLRNKNLKEKNSNEIQNLSKEILDLNTLLNNNILF</sequence>
<protein>
    <submittedName>
        <fullName evidence="1">Uncharacterized protein</fullName>
    </submittedName>
</protein>
<reference evidence="2" key="2">
    <citation type="submission" date="2008-05" db="EMBL/GenBank/DDBJ databases">
        <title>Genome sequence of Clostridium botulinum Ba4 strain 657.</title>
        <authorList>
            <person name="Shrivastava S."/>
            <person name="Brown J.L."/>
            <person name="Bruce D."/>
            <person name="Detter C."/>
            <person name="Munk C."/>
            <person name="Smith L.A."/>
            <person name="Smith T.J."/>
            <person name="Sutton G."/>
            <person name="Brettin T.S."/>
        </authorList>
    </citation>
    <scope>NUCLEOTIDE SEQUENCE [LARGE SCALE GENOMIC DNA]</scope>
    <source>
        <strain evidence="2">657 / Type Ba4</strain>
    </source>
</reference>
<dbReference type="KEGG" id="cbi:CLJ_B2446"/>
<accession>A0A3F2ZVT0</accession>
<name>A0A3F2ZVT0_CLOB6</name>
<dbReference type="AlphaFoldDB" id="A0A3F2ZVT0"/>